<feature type="binding site" evidence="6">
    <location>
        <position position="158"/>
    </location>
    <ligand>
        <name>S-adenosyl-L-methionine</name>
        <dbReference type="ChEBI" id="CHEBI:59789"/>
    </ligand>
</feature>
<dbReference type="EC" id="2.1.1.199" evidence="6"/>
<evidence type="ECO:0000256" key="1">
    <source>
        <dbReference type="ARBA" id="ARBA00010396"/>
    </source>
</evidence>
<reference evidence="7" key="1">
    <citation type="journal article" date="2020" name="mSystems">
        <title>Genome- and Community-Level Interaction Insights into Carbon Utilization and Element Cycling Functions of Hydrothermarchaeota in Hydrothermal Sediment.</title>
        <authorList>
            <person name="Zhou Z."/>
            <person name="Liu Y."/>
            <person name="Xu W."/>
            <person name="Pan J."/>
            <person name="Luo Z.H."/>
            <person name="Li M."/>
        </authorList>
    </citation>
    <scope>NUCLEOTIDE SEQUENCE [LARGE SCALE GENOMIC DNA]</scope>
    <source>
        <strain evidence="7">SpSt-697</strain>
    </source>
</reference>
<feature type="binding site" evidence="6">
    <location>
        <position position="151"/>
    </location>
    <ligand>
        <name>S-adenosyl-L-methionine</name>
        <dbReference type="ChEBI" id="CHEBI:59789"/>
    </ligand>
</feature>
<keyword evidence="6" id="KW-0963">Cytoplasm</keyword>
<evidence type="ECO:0000256" key="5">
    <source>
        <dbReference type="ARBA" id="ARBA00022691"/>
    </source>
</evidence>
<comment type="function">
    <text evidence="6">Specifically methylates the N4 position of cytidine in position 1402 (C1402) of 16S rRNA.</text>
</comment>
<feature type="binding site" evidence="6">
    <location>
        <position position="101"/>
    </location>
    <ligand>
        <name>S-adenosyl-L-methionine</name>
        <dbReference type="ChEBI" id="CHEBI:59789"/>
    </ligand>
</feature>
<evidence type="ECO:0000256" key="6">
    <source>
        <dbReference type="HAMAP-Rule" id="MF_01007"/>
    </source>
</evidence>
<organism evidence="7">
    <name type="scientific">candidate division WOR-3 bacterium</name>
    <dbReference type="NCBI Taxonomy" id="2052148"/>
    <lineage>
        <taxon>Bacteria</taxon>
        <taxon>Bacteria division WOR-3</taxon>
    </lineage>
</organism>
<dbReference type="InterPro" id="IPR023397">
    <property type="entry name" value="SAM-dep_MeTrfase_MraW_recog"/>
</dbReference>
<dbReference type="HAMAP" id="MF_01007">
    <property type="entry name" value="16SrRNA_methyltr_H"/>
    <property type="match status" value="1"/>
</dbReference>
<evidence type="ECO:0000313" key="7">
    <source>
        <dbReference type="EMBL" id="HGK63879.1"/>
    </source>
</evidence>
<feature type="binding site" evidence="6">
    <location>
        <begin position="74"/>
        <end position="76"/>
    </location>
    <ligand>
        <name>S-adenosyl-L-methionine</name>
        <dbReference type="ChEBI" id="CHEBI:59789"/>
    </ligand>
</feature>
<dbReference type="PANTHER" id="PTHR11265">
    <property type="entry name" value="S-ADENOSYL-METHYLTRANSFERASE MRAW"/>
    <property type="match status" value="1"/>
</dbReference>
<keyword evidence="3 6" id="KW-0489">Methyltransferase</keyword>
<keyword evidence="4 6" id="KW-0808">Transferase</keyword>
<comment type="catalytic activity">
    <reaction evidence="6">
        <text>cytidine(1402) in 16S rRNA + S-adenosyl-L-methionine = N(4)-methylcytidine(1402) in 16S rRNA + S-adenosyl-L-homocysteine + H(+)</text>
        <dbReference type="Rhea" id="RHEA:42928"/>
        <dbReference type="Rhea" id="RHEA-COMP:10286"/>
        <dbReference type="Rhea" id="RHEA-COMP:10287"/>
        <dbReference type="ChEBI" id="CHEBI:15378"/>
        <dbReference type="ChEBI" id="CHEBI:57856"/>
        <dbReference type="ChEBI" id="CHEBI:59789"/>
        <dbReference type="ChEBI" id="CHEBI:74506"/>
        <dbReference type="ChEBI" id="CHEBI:82748"/>
        <dbReference type="EC" id="2.1.1.199"/>
    </reaction>
</comment>
<comment type="similarity">
    <text evidence="1 6">Belongs to the methyltransferase superfamily. RsmH family.</text>
</comment>
<dbReference type="Gene3D" id="1.10.150.170">
    <property type="entry name" value="Putative methyltransferase TM0872, insert domain"/>
    <property type="match status" value="1"/>
</dbReference>
<dbReference type="SUPFAM" id="SSF81799">
    <property type="entry name" value="Putative methyltransferase TM0872, insert domain"/>
    <property type="match status" value="1"/>
</dbReference>
<comment type="caution">
    <text evidence="7">The sequence shown here is derived from an EMBL/GenBank/DDBJ whole genome shotgun (WGS) entry which is preliminary data.</text>
</comment>
<evidence type="ECO:0000256" key="2">
    <source>
        <dbReference type="ARBA" id="ARBA00022552"/>
    </source>
</evidence>
<dbReference type="PANTHER" id="PTHR11265:SF0">
    <property type="entry name" value="12S RRNA N4-METHYLCYTIDINE METHYLTRANSFERASE"/>
    <property type="match status" value="1"/>
</dbReference>
<keyword evidence="5 6" id="KW-0949">S-adenosyl-L-methionine</keyword>
<dbReference type="InterPro" id="IPR029063">
    <property type="entry name" value="SAM-dependent_MTases_sf"/>
</dbReference>
<evidence type="ECO:0000256" key="4">
    <source>
        <dbReference type="ARBA" id="ARBA00022679"/>
    </source>
</evidence>
<dbReference type="Gene3D" id="3.40.50.150">
    <property type="entry name" value="Vaccinia Virus protein VP39"/>
    <property type="match status" value="1"/>
</dbReference>
<protein>
    <recommendedName>
        <fullName evidence="6">Ribosomal RNA small subunit methyltransferase H</fullName>
        <ecNumber evidence="6">2.1.1.199</ecNumber>
    </recommendedName>
    <alternativeName>
        <fullName evidence="6">16S rRNA m(4)C1402 methyltransferase</fullName>
    </alternativeName>
    <alternativeName>
        <fullName evidence="6">rRNA (cytosine-N(4)-)-methyltransferase RsmH</fullName>
    </alternativeName>
</protein>
<dbReference type="Pfam" id="PF01795">
    <property type="entry name" value="Methyltransf_5"/>
    <property type="match status" value="1"/>
</dbReference>
<comment type="subcellular location">
    <subcellularLocation>
        <location evidence="6">Cytoplasm</location>
    </subcellularLocation>
</comment>
<feature type="binding site" evidence="6">
    <location>
        <position position="129"/>
    </location>
    <ligand>
        <name>S-adenosyl-L-methionine</name>
        <dbReference type="ChEBI" id="CHEBI:59789"/>
    </ligand>
</feature>
<dbReference type="SUPFAM" id="SSF53335">
    <property type="entry name" value="S-adenosyl-L-methionine-dependent methyltransferases"/>
    <property type="match status" value="1"/>
</dbReference>
<dbReference type="GO" id="GO:0070475">
    <property type="term" value="P:rRNA base methylation"/>
    <property type="evidence" value="ECO:0007669"/>
    <property type="project" value="UniProtKB-UniRule"/>
</dbReference>
<dbReference type="GO" id="GO:0071424">
    <property type="term" value="F:rRNA (cytosine-N4-)-methyltransferase activity"/>
    <property type="evidence" value="ECO:0007669"/>
    <property type="project" value="UniProtKB-UniRule"/>
</dbReference>
<accession>A0A7V3ZVZ3</accession>
<dbReference type="NCBIfam" id="TIGR00006">
    <property type="entry name" value="16S rRNA (cytosine(1402)-N(4))-methyltransferase RsmH"/>
    <property type="match status" value="1"/>
</dbReference>
<proteinExistence type="inferred from homology"/>
<evidence type="ECO:0000256" key="3">
    <source>
        <dbReference type="ARBA" id="ARBA00022603"/>
    </source>
</evidence>
<gene>
    <name evidence="6 7" type="primary">rsmH</name>
    <name evidence="7" type="ORF">ENU74_04745</name>
</gene>
<keyword evidence="2 6" id="KW-0698">rRNA processing</keyword>
<dbReference type="InterPro" id="IPR002903">
    <property type="entry name" value="RsmH"/>
</dbReference>
<dbReference type="EMBL" id="DTDR01000120">
    <property type="protein sequence ID" value="HGK63879.1"/>
    <property type="molecule type" value="Genomic_DNA"/>
</dbReference>
<dbReference type="GO" id="GO:0005737">
    <property type="term" value="C:cytoplasm"/>
    <property type="evidence" value="ECO:0007669"/>
    <property type="project" value="UniProtKB-SubCell"/>
</dbReference>
<sequence>MAKVIMKILLKNYTKMERFVNEIFHTPVMLKELIDFFFLPPQQVINKYFPQKKIIIEKKKETPQIFVDATAGGGGHLFSLINYYQKNFPQNFCDTIFVGIDIDKEAIIYLEEKKKRFNFDNLFIYWDNYVNIKKLFEREHFEKRPSRILFDLGISYYQAKNSERGFSFTVEGKIDMRFDQIRKKMTALDIIKKANLKKLKKILKEFSEDPKAAQIATKIFYKKKTIHTTYDLKKIILACGGKESIPRIFQALRIATNDELENLKIGLKEAFWLLNDGGRLAVISYHSLEDKIVKRYFKMWKEENKGVILTPKPVTPSSLEIENNLCARSGRLRVFLKYEKN</sequence>
<name>A0A7V3ZVZ3_UNCW3</name>
<dbReference type="AlphaFoldDB" id="A0A7V3ZVZ3"/>
<dbReference type="PIRSF" id="PIRSF004486">
    <property type="entry name" value="MraW"/>
    <property type="match status" value="1"/>
</dbReference>